<evidence type="ECO:0000313" key="2">
    <source>
        <dbReference type="EMBL" id="PCG07796.1"/>
    </source>
</evidence>
<organism evidence="2 3">
    <name type="scientific">Sphingomonas ginsenosidimutans</name>
    <dbReference type="NCBI Taxonomy" id="862134"/>
    <lineage>
        <taxon>Bacteria</taxon>
        <taxon>Pseudomonadati</taxon>
        <taxon>Pseudomonadota</taxon>
        <taxon>Alphaproteobacteria</taxon>
        <taxon>Sphingomonadales</taxon>
        <taxon>Sphingomonadaceae</taxon>
        <taxon>Sphingomonas</taxon>
    </lineage>
</organism>
<dbReference type="RefSeq" id="WP_096613901.1">
    <property type="nucleotide sequence ID" value="NZ_NWVD01000011.1"/>
</dbReference>
<dbReference type="EMBL" id="NWVD01000011">
    <property type="protein sequence ID" value="PCG07796.1"/>
    <property type="molecule type" value="Genomic_DNA"/>
</dbReference>
<protein>
    <recommendedName>
        <fullName evidence="1">N-acetyltransferase domain-containing protein</fullName>
    </recommendedName>
</protein>
<dbReference type="Pfam" id="PF13508">
    <property type="entry name" value="Acetyltransf_7"/>
    <property type="match status" value="1"/>
</dbReference>
<sequence>MSSLVFTGFNPAHDDIFRSRLEMSNLPTADLNGPDRLFFRLSDDNGLIGYIGLEGAGPDRLLRSLVVMGGRRGQGYGRQLVDRLELLARDGGIERLHLLTTTAAPFFHALGYAITDRASAPAPIAASAEFSMLCPANATYMNKGLVDAAARPS</sequence>
<name>A0A2A4HTE0_9SPHN</name>
<dbReference type="InterPro" id="IPR000182">
    <property type="entry name" value="GNAT_dom"/>
</dbReference>
<evidence type="ECO:0000259" key="1">
    <source>
        <dbReference type="PROSITE" id="PS51186"/>
    </source>
</evidence>
<comment type="caution">
    <text evidence="2">The sequence shown here is derived from an EMBL/GenBank/DDBJ whole genome shotgun (WGS) entry which is preliminary data.</text>
</comment>
<dbReference type="InterPro" id="IPR016181">
    <property type="entry name" value="Acyl_CoA_acyltransferase"/>
</dbReference>
<proteinExistence type="predicted"/>
<accession>A0A2A4HTE0</accession>
<gene>
    <name evidence="2" type="ORF">COA17_16605</name>
</gene>
<evidence type="ECO:0000313" key="3">
    <source>
        <dbReference type="Proteomes" id="UP000218784"/>
    </source>
</evidence>
<dbReference type="GO" id="GO:0016747">
    <property type="term" value="F:acyltransferase activity, transferring groups other than amino-acyl groups"/>
    <property type="evidence" value="ECO:0007669"/>
    <property type="project" value="InterPro"/>
</dbReference>
<feature type="domain" description="N-acetyltransferase" evidence="1">
    <location>
        <begin position="1"/>
        <end position="137"/>
    </location>
</feature>
<dbReference type="SUPFAM" id="SSF55729">
    <property type="entry name" value="Acyl-CoA N-acyltransferases (Nat)"/>
    <property type="match status" value="1"/>
</dbReference>
<dbReference type="NCBIfam" id="NF040501">
    <property type="entry name" value="resist_ArsN2"/>
    <property type="match status" value="1"/>
</dbReference>
<dbReference type="Gene3D" id="3.40.630.30">
    <property type="match status" value="1"/>
</dbReference>
<dbReference type="Proteomes" id="UP000218784">
    <property type="component" value="Unassembled WGS sequence"/>
</dbReference>
<dbReference type="AlphaFoldDB" id="A0A2A4HTE0"/>
<keyword evidence="3" id="KW-1185">Reference proteome</keyword>
<reference evidence="2 3" key="1">
    <citation type="submission" date="2017-09" db="EMBL/GenBank/DDBJ databases">
        <title>Sphingomonas ginsenosidimutans KACC 14949, whole genome shotgun sequence.</title>
        <authorList>
            <person name="Feng G."/>
            <person name="Zhu H."/>
        </authorList>
    </citation>
    <scope>NUCLEOTIDE SEQUENCE [LARGE SCALE GENOMIC DNA]</scope>
    <source>
        <strain evidence="2 3">KACC 14949</strain>
    </source>
</reference>
<dbReference type="PROSITE" id="PS51186">
    <property type="entry name" value="GNAT"/>
    <property type="match status" value="1"/>
</dbReference>